<dbReference type="RefSeq" id="WP_354467421.1">
    <property type="nucleotide sequence ID" value="NZ_JBEWWF010000004.1"/>
</dbReference>
<feature type="transmembrane region" description="Helical" evidence="1">
    <location>
        <begin position="218"/>
        <end position="243"/>
    </location>
</feature>
<feature type="transmembrane region" description="Helical" evidence="1">
    <location>
        <begin position="106"/>
        <end position="125"/>
    </location>
</feature>
<feature type="transmembrane region" description="Helical" evidence="1">
    <location>
        <begin position="131"/>
        <end position="152"/>
    </location>
</feature>
<sequence length="420" mass="48410">MESMLEDIKGSIKGNVYVALKSSISISAIAIIIIWFYLFSVGRQDIFLDAINNIPSLIVIVGFSIFLFVFFVSVFMFSSLVTIWMFKIYQKEIANYQKVGSHLTRICVTNSIVFWGLLFALFLLVEKTIPSNGYLYTASLIASTLVAVANSLRMVSKRLLLASNFKDLNITKTYVPLHNKRGEKWLFSTMLLAPAWVQIFPLMFIFSRLDFGDIHNDYVQFGMALLLVLIVSLFTMLPAVAWFSTPQERGVLYKYRDAFLAMIATLFIIFTLFRPFSDIVVGSSLRLIGVIDWNPHHYLLSNDKFSAGLFPGQEWNTRTYHTVPQRFFITGVPIFTLGNVQLICPTAVLTFRERSMREDISDLSSHQRRVKELKHYTINCHLLSKDDVTQWDTELSEPIYLEKVKMRYNDKMIRMLHLIK</sequence>
<feature type="transmembrane region" description="Helical" evidence="1">
    <location>
        <begin position="58"/>
        <end position="86"/>
    </location>
</feature>
<keyword evidence="1" id="KW-0812">Transmembrane</keyword>
<keyword evidence="3" id="KW-1185">Reference proteome</keyword>
<dbReference type="EMBL" id="JBEWWF010000004">
    <property type="protein sequence ID" value="MET3077185.1"/>
    <property type="molecule type" value="Genomic_DNA"/>
</dbReference>
<name>A0ABV2E1M4_9GAMM</name>
<protein>
    <submittedName>
        <fullName evidence="2">Uncharacterized protein</fullName>
    </submittedName>
</protein>
<feature type="transmembrane region" description="Helical" evidence="1">
    <location>
        <begin position="327"/>
        <end position="351"/>
    </location>
</feature>
<evidence type="ECO:0000313" key="3">
    <source>
        <dbReference type="Proteomes" id="UP001548992"/>
    </source>
</evidence>
<keyword evidence="1" id="KW-0472">Membrane</keyword>
<accession>A0ABV2E1M4</accession>
<evidence type="ECO:0000256" key="1">
    <source>
        <dbReference type="SAM" id="Phobius"/>
    </source>
</evidence>
<reference evidence="2 3" key="1">
    <citation type="submission" date="2024-07" db="EMBL/GenBank/DDBJ databases">
        <title>Isolation, whole-genome sequencing, and annotation of five antibiotic-resistant bacteria from environmental samples.</title>
        <authorList>
            <person name="Bedore T."/>
            <person name="Hudson A.O."/>
            <person name="Kumar G."/>
        </authorList>
    </citation>
    <scope>NUCLEOTIDE SEQUENCE [LARGE SCALE GENOMIC DNA]</scope>
    <source>
        <strain evidence="2 3">RIT844</strain>
    </source>
</reference>
<keyword evidence="1" id="KW-1133">Transmembrane helix</keyword>
<organism evidence="2 3">
    <name type="scientific">Pantoea leporis</name>
    <dbReference type="NCBI Taxonomy" id="2933780"/>
    <lineage>
        <taxon>Bacteria</taxon>
        <taxon>Pseudomonadati</taxon>
        <taxon>Pseudomonadota</taxon>
        <taxon>Gammaproteobacteria</taxon>
        <taxon>Enterobacterales</taxon>
        <taxon>Erwiniaceae</taxon>
        <taxon>Pantoea</taxon>
    </lineage>
</organism>
<feature type="transmembrane region" description="Helical" evidence="1">
    <location>
        <begin position="255"/>
        <end position="273"/>
    </location>
</feature>
<proteinExistence type="predicted"/>
<feature type="transmembrane region" description="Helical" evidence="1">
    <location>
        <begin position="16"/>
        <end position="38"/>
    </location>
</feature>
<dbReference type="Proteomes" id="UP001548992">
    <property type="component" value="Unassembled WGS sequence"/>
</dbReference>
<feature type="transmembrane region" description="Helical" evidence="1">
    <location>
        <begin position="185"/>
        <end position="206"/>
    </location>
</feature>
<comment type="caution">
    <text evidence="2">The sequence shown here is derived from an EMBL/GenBank/DDBJ whole genome shotgun (WGS) entry which is preliminary data.</text>
</comment>
<evidence type="ECO:0000313" key="2">
    <source>
        <dbReference type="EMBL" id="MET3077185.1"/>
    </source>
</evidence>
<gene>
    <name evidence="2" type="ORF">ABXV16_15610</name>
</gene>